<reference evidence="2 3" key="1">
    <citation type="submission" date="2023-09" db="EMBL/GenBank/DDBJ databases">
        <title>Buttiauxella selenatireducens sp. nov., isolated from the rhizosphere of Cardamine hupingshanesis.</title>
        <authorList>
            <person name="Zhang S."/>
            <person name="Xu Z."/>
            <person name="Wang H."/>
            <person name="Guo Y."/>
        </authorList>
    </citation>
    <scope>NUCLEOTIDE SEQUENCE [LARGE SCALE GENOMIC DNA]</scope>
    <source>
        <strain evidence="2 3">R73</strain>
    </source>
</reference>
<evidence type="ECO:0000313" key="3">
    <source>
        <dbReference type="Proteomes" id="UP001246690"/>
    </source>
</evidence>
<protein>
    <recommendedName>
        <fullName evidence="4">Lipoprotein</fullName>
    </recommendedName>
</protein>
<evidence type="ECO:0008006" key="4">
    <source>
        <dbReference type="Google" id="ProtNLM"/>
    </source>
</evidence>
<dbReference type="EMBL" id="CP133838">
    <property type="protein sequence ID" value="WMY75121.1"/>
    <property type="molecule type" value="Genomic_DNA"/>
</dbReference>
<organism evidence="2 3">
    <name type="scientific">Buttiauxella selenatireducens</name>
    <dbReference type="NCBI Taxonomy" id="3073902"/>
    <lineage>
        <taxon>Bacteria</taxon>
        <taxon>Pseudomonadati</taxon>
        <taxon>Pseudomonadota</taxon>
        <taxon>Gammaproteobacteria</taxon>
        <taxon>Enterobacterales</taxon>
        <taxon>Enterobacteriaceae</taxon>
        <taxon>Buttiauxella</taxon>
    </lineage>
</organism>
<name>A0ABY9SC87_9ENTR</name>
<proteinExistence type="predicted"/>
<accession>A0ABY9SC87</accession>
<dbReference type="PROSITE" id="PS51257">
    <property type="entry name" value="PROKAR_LIPOPROTEIN"/>
    <property type="match status" value="1"/>
</dbReference>
<gene>
    <name evidence="2" type="ORF">RHD99_03840</name>
</gene>
<dbReference type="RefSeq" id="WP_309877504.1">
    <property type="nucleotide sequence ID" value="NZ_CP133838.1"/>
</dbReference>
<evidence type="ECO:0000256" key="1">
    <source>
        <dbReference type="SAM" id="MobiDB-lite"/>
    </source>
</evidence>
<evidence type="ECO:0000313" key="2">
    <source>
        <dbReference type="EMBL" id="WMY75121.1"/>
    </source>
</evidence>
<keyword evidence="3" id="KW-1185">Reference proteome</keyword>
<dbReference type="Proteomes" id="UP001246690">
    <property type="component" value="Chromosome"/>
</dbReference>
<sequence>MKIIKWFMAAAVVASLSGCIIPPPDSRNNDYDNSGNSGHHHKHGHKQYDNDGNRQAADYESSDGVRMITRDGVTLPDCEAVGGSQADNGSTCFYR</sequence>
<feature type="region of interest" description="Disordered" evidence="1">
    <location>
        <begin position="22"/>
        <end position="61"/>
    </location>
</feature>